<dbReference type="AlphaFoldDB" id="A0A1X3FRV4"/>
<feature type="compositionally biased region" description="Low complexity" evidence="1">
    <location>
        <begin position="13"/>
        <end position="29"/>
    </location>
</feature>
<sequence>MRRKAIGQNCFTATSSPSNNTSSSARQSPTHAILESLRFRGVSLKATEVIPIASSEYHSKVTRPTNSRLDLTCLREAYGIQPPSWERPLAEELDALGPLHFAR</sequence>
<reference evidence="3 4" key="1">
    <citation type="submission" date="2017-03" db="EMBL/GenBank/DDBJ databases">
        <title>Whole genome sequences of fourteen strains of Bradyrhizobium canariense and one strain of Bradyrhizobium japonicum isolated from Lupinus (Papilionoideae: Genisteae) species in Algeria.</title>
        <authorList>
            <person name="Crovadore J."/>
            <person name="Chekireb D."/>
            <person name="Brachmann A."/>
            <person name="Chablais R."/>
            <person name="Cochard B."/>
            <person name="Lefort F."/>
        </authorList>
    </citation>
    <scope>NUCLEOTIDE SEQUENCE [LARGE SCALE GENOMIC DNA]</scope>
    <source>
        <strain evidence="3 4">UBMA195</strain>
    </source>
</reference>
<evidence type="ECO:0000259" key="2">
    <source>
        <dbReference type="Pfam" id="PF04321"/>
    </source>
</evidence>
<dbReference type="InterPro" id="IPR029903">
    <property type="entry name" value="RmlD-like-bd"/>
</dbReference>
<feature type="region of interest" description="Disordered" evidence="1">
    <location>
        <begin position="1"/>
        <end position="29"/>
    </location>
</feature>
<name>A0A1X3FRV4_9BRAD</name>
<evidence type="ECO:0000313" key="4">
    <source>
        <dbReference type="Proteomes" id="UP000193553"/>
    </source>
</evidence>
<dbReference type="Pfam" id="PF04321">
    <property type="entry name" value="RmlD_sub_bind"/>
    <property type="match status" value="1"/>
</dbReference>
<dbReference type="RefSeq" id="WP_085360030.1">
    <property type="nucleotide sequence ID" value="NZ_NAFD01000181.1"/>
</dbReference>
<dbReference type="Proteomes" id="UP000193553">
    <property type="component" value="Unassembled WGS sequence"/>
</dbReference>
<dbReference type="Gene3D" id="3.40.50.720">
    <property type="entry name" value="NAD(P)-binding Rossmann-like Domain"/>
    <property type="match status" value="1"/>
</dbReference>
<dbReference type="InterPro" id="IPR036291">
    <property type="entry name" value="NAD(P)-bd_dom_sf"/>
</dbReference>
<accession>A0A1X3FRV4</accession>
<organism evidence="3 4">
    <name type="scientific">Bradyrhizobium canariense</name>
    <dbReference type="NCBI Taxonomy" id="255045"/>
    <lineage>
        <taxon>Bacteria</taxon>
        <taxon>Pseudomonadati</taxon>
        <taxon>Pseudomonadota</taxon>
        <taxon>Alphaproteobacteria</taxon>
        <taxon>Hyphomicrobiales</taxon>
        <taxon>Nitrobacteraceae</taxon>
        <taxon>Bradyrhizobium</taxon>
    </lineage>
</organism>
<evidence type="ECO:0000256" key="1">
    <source>
        <dbReference type="SAM" id="MobiDB-lite"/>
    </source>
</evidence>
<dbReference type="SUPFAM" id="SSF51735">
    <property type="entry name" value="NAD(P)-binding Rossmann-fold domains"/>
    <property type="match status" value="1"/>
</dbReference>
<dbReference type="EMBL" id="NAFI01000178">
    <property type="protein sequence ID" value="OSJ06705.1"/>
    <property type="molecule type" value="Genomic_DNA"/>
</dbReference>
<evidence type="ECO:0000313" key="3">
    <source>
        <dbReference type="EMBL" id="OSJ06705.1"/>
    </source>
</evidence>
<gene>
    <name evidence="3" type="ORF">BSZ18_21650</name>
</gene>
<proteinExistence type="predicted"/>
<feature type="domain" description="RmlD-like substrate binding" evidence="2">
    <location>
        <begin position="31"/>
        <end position="95"/>
    </location>
</feature>
<protein>
    <recommendedName>
        <fullName evidence="2">RmlD-like substrate binding domain-containing protein</fullName>
    </recommendedName>
</protein>
<comment type="caution">
    <text evidence="3">The sequence shown here is derived from an EMBL/GenBank/DDBJ whole genome shotgun (WGS) entry which is preliminary data.</text>
</comment>
<dbReference type="Gene3D" id="3.90.25.10">
    <property type="entry name" value="UDP-galactose 4-epimerase, domain 1"/>
    <property type="match status" value="1"/>
</dbReference>